<dbReference type="Proteomes" id="UP001595681">
    <property type="component" value="Unassembled WGS sequence"/>
</dbReference>
<dbReference type="RefSeq" id="WP_380797325.1">
    <property type="nucleotide sequence ID" value="NZ_JBHRVU010000004.1"/>
</dbReference>
<proteinExistence type="predicted"/>
<organism evidence="1 2">
    <name type="scientific">Sphingobium rhizovicinum</name>
    <dbReference type="NCBI Taxonomy" id="432308"/>
    <lineage>
        <taxon>Bacteria</taxon>
        <taxon>Pseudomonadati</taxon>
        <taxon>Pseudomonadota</taxon>
        <taxon>Alphaproteobacteria</taxon>
        <taxon>Sphingomonadales</taxon>
        <taxon>Sphingomonadaceae</taxon>
        <taxon>Sphingobium</taxon>
    </lineage>
</organism>
<sequence>MSENQDAGSVTLNSEAAILYWTNRFSVDREELEEAVDIVGDSVEAVAAYLNIDR</sequence>
<dbReference type="Pfam" id="PF12244">
    <property type="entry name" value="DUF3606"/>
    <property type="match status" value="1"/>
</dbReference>
<evidence type="ECO:0000313" key="2">
    <source>
        <dbReference type="Proteomes" id="UP001595681"/>
    </source>
</evidence>
<accession>A0ABV7NHP2</accession>
<dbReference type="EMBL" id="JBHRVU010000004">
    <property type="protein sequence ID" value="MFC3443009.1"/>
    <property type="molecule type" value="Genomic_DNA"/>
</dbReference>
<protein>
    <submittedName>
        <fullName evidence="1">DUF3606 domain-containing protein</fullName>
    </submittedName>
</protein>
<gene>
    <name evidence="1" type="ORF">ACFOKF_17700</name>
</gene>
<comment type="caution">
    <text evidence="1">The sequence shown here is derived from an EMBL/GenBank/DDBJ whole genome shotgun (WGS) entry which is preliminary data.</text>
</comment>
<dbReference type="InterPro" id="IPR022037">
    <property type="entry name" value="DUF3606"/>
</dbReference>
<evidence type="ECO:0000313" key="1">
    <source>
        <dbReference type="EMBL" id="MFC3443009.1"/>
    </source>
</evidence>
<name>A0ABV7NHP2_9SPHN</name>
<reference evidence="2" key="1">
    <citation type="journal article" date="2019" name="Int. J. Syst. Evol. Microbiol.">
        <title>The Global Catalogue of Microorganisms (GCM) 10K type strain sequencing project: providing services to taxonomists for standard genome sequencing and annotation.</title>
        <authorList>
            <consortium name="The Broad Institute Genomics Platform"/>
            <consortium name="The Broad Institute Genome Sequencing Center for Infectious Disease"/>
            <person name="Wu L."/>
            <person name="Ma J."/>
        </authorList>
    </citation>
    <scope>NUCLEOTIDE SEQUENCE [LARGE SCALE GENOMIC DNA]</scope>
    <source>
        <strain evidence="2">CCM 7491</strain>
    </source>
</reference>
<keyword evidence="2" id="KW-1185">Reference proteome</keyword>